<comment type="cofactor">
    <cofactor evidence="1">
        <name>pyridoxal 5'-phosphate</name>
        <dbReference type="ChEBI" id="CHEBI:597326"/>
    </cofactor>
</comment>
<organism evidence="3 4">
    <name type="scientific">Rhamnusium bicolor</name>
    <dbReference type="NCBI Taxonomy" id="1586634"/>
    <lineage>
        <taxon>Eukaryota</taxon>
        <taxon>Metazoa</taxon>
        <taxon>Ecdysozoa</taxon>
        <taxon>Arthropoda</taxon>
        <taxon>Hexapoda</taxon>
        <taxon>Insecta</taxon>
        <taxon>Pterygota</taxon>
        <taxon>Neoptera</taxon>
        <taxon>Endopterygota</taxon>
        <taxon>Coleoptera</taxon>
        <taxon>Polyphaga</taxon>
        <taxon>Cucujiformia</taxon>
        <taxon>Chrysomeloidea</taxon>
        <taxon>Cerambycidae</taxon>
        <taxon>Lepturinae</taxon>
        <taxon>Rhagiini</taxon>
        <taxon>Rhamnusium</taxon>
    </lineage>
</organism>
<dbReference type="Gene3D" id="3.40.640.10">
    <property type="entry name" value="Type I PLP-dependent aspartate aminotransferase-like (Major domain)"/>
    <property type="match status" value="1"/>
</dbReference>
<dbReference type="EMBL" id="JANEYF010003317">
    <property type="protein sequence ID" value="KAJ8937506.1"/>
    <property type="molecule type" value="Genomic_DNA"/>
</dbReference>
<dbReference type="SUPFAM" id="SSF53383">
    <property type="entry name" value="PLP-dependent transferases"/>
    <property type="match status" value="1"/>
</dbReference>
<dbReference type="GO" id="GO:0019265">
    <property type="term" value="P:glycine biosynthetic process, by transamination of glyoxylate"/>
    <property type="evidence" value="ECO:0007669"/>
    <property type="project" value="TreeGrafter"/>
</dbReference>
<reference evidence="3" key="1">
    <citation type="journal article" date="2023" name="Insect Mol. Biol.">
        <title>Genome sequencing provides insights into the evolution of gene families encoding plant cell wall-degrading enzymes in longhorned beetles.</title>
        <authorList>
            <person name="Shin N.R."/>
            <person name="Okamura Y."/>
            <person name="Kirsch R."/>
            <person name="Pauchet Y."/>
        </authorList>
    </citation>
    <scope>NUCLEOTIDE SEQUENCE</scope>
    <source>
        <strain evidence="3">RBIC_L_NR</strain>
    </source>
</reference>
<dbReference type="GO" id="GO:0004760">
    <property type="term" value="F:L-serine-pyruvate transaminase activity"/>
    <property type="evidence" value="ECO:0007669"/>
    <property type="project" value="TreeGrafter"/>
</dbReference>
<dbReference type="Proteomes" id="UP001162156">
    <property type="component" value="Unassembled WGS sequence"/>
</dbReference>
<accession>A0AAV8XG71</accession>
<sequence>MVIYSGVAMDEIKEGIRYVFQTRNELTLAISASGHSGMEAVISNLVESGEKVLIAINGIWGLRAADMARRYGKYTLLSLDF</sequence>
<proteinExistence type="predicted"/>
<dbReference type="GO" id="GO:0008453">
    <property type="term" value="F:alanine-glyoxylate transaminase activity"/>
    <property type="evidence" value="ECO:0007669"/>
    <property type="project" value="TreeGrafter"/>
</dbReference>
<evidence type="ECO:0000313" key="4">
    <source>
        <dbReference type="Proteomes" id="UP001162156"/>
    </source>
</evidence>
<gene>
    <name evidence="3" type="ORF">NQ314_011820</name>
</gene>
<comment type="caution">
    <text evidence="3">The sequence shown here is derived from an EMBL/GenBank/DDBJ whole genome shotgun (WGS) entry which is preliminary data.</text>
</comment>
<dbReference type="GO" id="GO:0005777">
    <property type="term" value="C:peroxisome"/>
    <property type="evidence" value="ECO:0007669"/>
    <property type="project" value="TreeGrafter"/>
</dbReference>
<dbReference type="PANTHER" id="PTHR21152">
    <property type="entry name" value="AMINOTRANSFERASE CLASS V"/>
    <property type="match status" value="1"/>
</dbReference>
<keyword evidence="2" id="KW-0663">Pyridoxal phosphate</keyword>
<name>A0AAV8XG71_9CUCU</name>
<dbReference type="PANTHER" id="PTHR21152:SF40">
    <property type="entry name" value="ALANINE--GLYOXYLATE AMINOTRANSFERASE"/>
    <property type="match status" value="1"/>
</dbReference>
<evidence type="ECO:0000256" key="1">
    <source>
        <dbReference type="ARBA" id="ARBA00001933"/>
    </source>
</evidence>
<evidence type="ECO:0000313" key="3">
    <source>
        <dbReference type="EMBL" id="KAJ8937506.1"/>
    </source>
</evidence>
<dbReference type="AlphaFoldDB" id="A0AAV8XG71"/>
<keyword evidence="4" id="KW-1185">Reference proteome</keyword>
<dbReference type="InterPro" id="IPR015424">
    <property type="entry name" value="PyrdxlP-dep_Trfase"/>
</dbReference>
<protein>
    <submittedName>
        <fullName evidence="3">Uncharacterized protein</fullName>
    </submittedName>
</protein>
<evidence type="ECO:0000256" key="2">
    <source>
        <dbReference type="ARBA" id="ARBA00022898"/>
    </source>
</evidence>
<dbReference type="InterPro" id="IPR015421">
    <property type="entry name" value="PyrdxlP-dep_Trfase_major"/>
</dbReference>